<dbReference type="EMBL" id="CAKMMF010000001">
    <property type="protein sequence ID" value="CAH1190011.1"/>
    <property type="molecule type" value="Genomic_DNA"/>
</dbReference>
<accession>A0ABM9BLQ5</accession>
<comment type="caution">
    <text evidence="3">The sequence shown here is derived from an EMBL/GenBank/DDBJ whole genome shotgun (WGS) entry which is preliminary data.</text>
</comment>
<dbReference type="Pfam" id="PF07319">
    <property type="entry name" value="DnaI_N"/>
    <property type="match status" value="1"/>
</dbReference>
<dbReference type="Proteomes" id="UP000838686">
    <property type="component" value="Unassembled WGS sequence"/>
</dbReference>
<dbReference type="PANTHER" id="PTHR30050:SF8">
    <property type="entry name" value="PRIMOSOMAL PROTEIN DNAI"/>
    <property type="match status" value="1"/>
</dbReference>
<sequence>MAMESLGELLKSFPSGNNALQQAERLMEELLRDPLVERLMAKNPELNRETIRLNLNRVYQHVTEYRNCSNCPGLDSCPNDFEGHYTLLSCNVIGDQVQLTDRKVTCKKLLARQSEEQIRSRINSFYVDERALLQGYSADEIVSSDLERMKAVGQVLNYIERTKEQGLQREGMYLAGLFGTGKTFLMCYMLHELAKAGFTGAIVYMPEFVEDLKSLMFEPGKLKETVDLMKETDLLIFDDIGAENLNPWVRDHVMGAILNYRMNRKPTFYTSNYDLDALEQHFSFTNKDGDELHKGQRIMDRIRPYVEIVHVTGHNKRGRKSQ</sequence>
<dbReference type="Gene3D" id="3.40.50.300">
    <property type="entry name" value="P-loop containing nucleotide triphosphate hydrolases"/>
    <property type="match status" value="1"/>
</dbReference>
<feature type="domain" description="IstB-like ATP-binding" evidence="1">
    <location>
        <begin position="170"/>
        <end position="320"/>
    </location>
</feature>
<gene>
    <name evidence="3" type="primary">dnaI</name>
    <name evidence="3" type="ORF">PAECIP111893_00095</name>
</gene>
<name>A0ABM9BLQ5_9BACL</name>
<organism evidence="3 4">
    <name type="scientific">Paenibacillus plantiphilus</name>
    <dbReference type="NCBI Taxonomy" id="2905650"/>
    <lineage>
        <taxon>Bacteria</taxon>
        <taxon>Bacillati</taxon>
        <taxon>Bacillota</taxon>
        <taxon>Bacilli</taxon>
        <taxon>Bacillales</taxon>
        <taxon>Paenibacillaceae</taxon>
        <taxon>Paenibacillus</taxon>
    </lineage>
</organism>
<proteinExistence type="predicted"/>
<reference evidence="3" key="1">
    <citation type="submission" date="2022-01" db="EMBL/GenBank/DDBJ databases">
        <authorList>
            <person name="Criscuolo A."/>
        </authorList>
    </citation>
    <scope>NUCLEOTIDE SEQUENCE</scope>
    <source>
        <strain evidence="3">CIP111893</strain>
    </source>
</reference>
<evidence type="ECO:0000313" key="4">
    <source>
        <dbReference type="Proteomes" id="UP000838686"/>
    </source>
</evidence>
<keyword evidence="4" id="KW-1185">Reference proteome</keyword>
<dbReference type="NCBIfam" id="NF006505">
    <property type="entry name" value="PRK08939.1"/>
    <property type="match status" value="1"/>
</dbReference>
<dbReference type="InterPro" id="IPR002611">
    <property type="entry name" value="IstB_ATP-bd"/>
</dbReference>
<dbReference type="Pfam" id="PF01695">
    <property type="entry name" value="IstB_IS21"/>
    <property type="match status" value="1"/>
</dbReference>
<dbReference type="PANTHER" id="PTHR30050">
    <property type="entry name" value="CHROMOSOMAL REPLICATION INITIATOR PROTEIN DNAA"/>
    <property type="match status" value="1"/>
</dbReference>
<dbReference type="InterPro" id="IPR027417">
    <property type="entry name" value="P-loop_NTPase"/>
</dbReference>
<evidence type="ECO:0000259" key="1">
    <source>
        <dbReference type="Pfam" id="PF01695"/>
    </source>
</evidence>
<dbReference type="SUPFAM" id="SSF52540">
    <property type="entry name" value="P-loop containing nucleoside triphosphate hydrolases"/>
    <property type="match status" value="1"/>
</dbReference>
<evidence type="ECO:0000313" key="3">
    <source>
        <dbReference type="EMBL" id="CAH1190011.1"/>
    </source>
</evidence>
<evidence type="ECO:0000259" key="2">
    <source>
        <dbReference type="Pfam" id="PF07319"/>
    </source>
</evidence>
<dbReference type="CDD" id="cd00009">
    <property type="entry name" value="AAA"/>
    <property type="match status" value="1"/>
</dbReference>
<dbReference type="InterPro" id="IPR009928">
    <property type="entry name" value="DnaI_N"/>
</dbReference>
<feature type="domain" description="Primosomal DnaI N-terminal" evidence="2">
    <location>
        <begin position="3"/>
        <end position="91"/>
    </location>
</feature>
<protein>
    <submittedName>
        <fullName evidence="3">Primosomal protein DnaI</fullName>
    </submittedName>
</protein>